<proteinExistence type="predicted"/>
<dbReference type="PRINTS" id="PR00507">
    <property type="entry name" value="N12N6MTFRASE"/>
</dbReference>
<dbReference type="Proteomes" id="UP000321051">
    <property type="component" value="Unassembled WGS sequence"/>
</dbReference>
<evidence type="ECO:0000256" key="1">
    <source>
        <dbReference type="ARBA" id="ARBA00022747"/>
    </source>
</evidence>
<feature type="domain" description="DNA methylase adenine-specific" evidence="2">
    <location>
        <begin position="1"/>
        <end position="130"/>
    </location>
</feature>
<dbReference type="AlphaFoldDB" id="A0A510Y955"/>
<dbReference type="EMBL" id="BJUN01000021">
    <property type="protein sequence ID" value="GEK59885.1"/>
    <property type="molecule type" value="Genomic_DNA"/>
</dbReference>
<sequence length="132" mass="14617">MFIQSEKFVENHQGKLGDIAVYRQESNPTTWRLCKMNLAIRGIDSNLGGEHADTFHKDLHKSLKADYILANPPFNISDWGGNRLLDDARWNFGIPPEGNANYAWIQHMISKLTPSGSAGFVLSNGSMSTGPA</sequence>
<name>A0A510Y955_MARHA</name>
<dbReference type="PROSITE" id="PS00092">
    <property type="entry name" value="N6_MTASE"/>
    <property type="match status" value="1"/>
</dbReference>
<organism evidence="3 4">
    <name type="scientific">Marinococcus halophilus</name>
    <dbReference type="NCBI Taxonomy" id="1371"/>
    <lineage>
        <taxon>Bacteria</taxon>
        <taxon>Bacillati</taxon>
        <taxon>Bacillota</taxon>
        <taxon>Bacilli</taxon>
        <taxon>Bacillales</taxon>
        <taxon>Bacillaceae</taxon>
        <taxon>Marinococcus</taxon>
    </lineage>
</organism>
<comment type="caution">
    <text evidence="3">The sequence shown here is derived from an EMBL/GenBank/DDBJ whole genome shotgun (WGS) entry which is preliminary data.</text>
</comment>
<keyword evidence="1" id="KW-0680">Restriction system</keyword>
<dbReference type="InterPro" id="IPR003356">
    <property type="entry name" value="DNA_methylase_A-5"/>
</dbReference>
<evidence type="ECO:0000313" key="3">
    <source>
        <dbReference type="EMBL" id="GEK59885.1"/>
    </source>
</evidence>
<dbReference type="GO" id="GO:0003677">
    <property type="term" value="F:DNA binding"/>
    <property type="evidence" value="ECO:0007669"/>
    <property type="project" value="InterPro"/>
</dbReference>
<dbReference type="GO" id="GO:0032259">
    <property type="term" value="P:methylation"/>
    <property type="evidence" value="ECO:0007669"/>
    <property type="project" value="InterPro"/>
</dbReference>
<dbReference type="InterPro" id="IPR052916">
    <property type="entry name" value="Type-I_RE_MTase_Subunit"/>
</dbReference>
<keyword evidence="4" id="KW-1185">Reference proteome</keyword>
<dbReference type="PANTHER" id="PTHR42998:SF1">
    <property type="entry name" value="TYPE I RESTRICTION ENZYME HINDI METHYLASE SUBUNIT"/>
    <property type="match status" value="1"/>
</dbReference>
<reference evidence="3 4" key="1">
    <citation type="submission" date="2019-07" db="EMBL/GenBank/DDBJ databases">
        <title>Whole genome shotgun sequence of Marinococcus halophilus NBRC 102359.</title>
        <authorList>
            <person name="Hosoyama A."/>
            <person name="Uohara A."/>
            <person name="Ohji S."/>
            <person name="Ichikawa N."/>
        </authorList>
    </citation>
    <scope>NUCLEOTIDE SEQUENCE [LARGE SCALE GENOMIC DNA]</scope>
    <source>
        <strain evidence="3 4">NBRC 102359</strain>
    </source>
</reference>
<protein>
    <recommendedName>
        <fullName evidence="2">DNA methylase adenine-specific domain-containing protein</fullName>
    </recommendedName>
</protein>
<accession>A0A510Y955</accession>
<evidence type="ECO:0000313" key="4">
    <source>
        <dbReference type="Proteomes" id="UP000321051"/>
    </source>
</evidence>
<dbReference type="PANTHER" id="PTHR42998">
    <property type="entry name" value="TYPE I RESTRICTION ENZYME HINDVIIP M PROTEIN-RELATED"/>
    <property type="match status" value="1"/>
</dbReference>
<dbReference type="GO" id="GO:0009307">
    <property type="term" value="P:DNA restriction-modification system"/>
    <property type="evidence" value="ECO:0007669"/>
    <property type="project" value="UniProtKB-KW"/>
</dbReference>
<evidence type="ECO:0000259" key="2">
    <source>
        <dbReference type="Pfam" id="PF02384"/>
    </source>
</evidence>
<dbReference type="InterPro" id="IPR002052">
    <property type="entry name" value="DNA_methylase_N6_adenine_CS"/>
</dbReference>
<dbReference type="GO" id="GO:0008170">
    <property type="term" value="F:N-methyltransferase activity"/>
    <property type="evidence" value="ECO:0007669"/>
    <property type="project" value="InterPro"/>
</dbReference>
<dbReference type="Gene3D" id="3.40.50.150">
    <property type="entry name" value="Vaccinia Virus protein VP39"/>
    <property type="match status" value="1"/>
</dbReference>
<dbReference type="Pfam" id="PF02384">
    <property type="entry name" value="N6_Mtase"/>
    <property type="match status" value="1"/>
</dbReference>
<dbReference type="InterPro" id="IPR029063">
    <property type="entry name" value="SAM-dependent_MTases_sf"/>
</dbReference>
<dbReference type="SUPFAM" id="SSF53335">
    <property type="entry name" value="S-adenosyl-L-methionine-dependent methyltransferases"/>
    <property type="match status" value="1"/>
</dbReference>
<gene>
    <name evidence="3" type="ORF">MHA01_27900</name>
</gene>